<dbReference type="PRINTS" id="PR00040">
    <property type="entry name" value="HTHMERR"/>
</dbReference>
<dbReference type="Gene3D" id="1.10.1660.10">
    <property type="match status" value="1"/>
</dbReference>
<feature type="domain" description="HTH merR-type" evidence="3">
    <location>
        <begin position="64"/>
        <end position="130"/>
    </location>
</feature>
<keyword evidence="1" id="KW-0238">DNA-binding</keyword>
<evidence type="ECO:0000259" key="3">
    <source>
        <dbReference type="PROSITE" id="PS50937"/>
    </source>
</evidence>
<evidence type="ECO:0000313" key="5">
    <source>
        <dbReference type="Proteomes" id="UP001500866"/>
    </source>
</evidence>
<keyword evidence="2" id="KW-0175">Coiled coil</keyword>
<dbReference type="SMART" id="SM00422">
    <property type="entry name" value="HTH_MERR"/>
    <property type="match status" value="1"/>
</dbReference>
<proteinExistence type="predicted"/>
<accession>A0ABN1GN73</accession>
<dbReference type="SUPFAM" id="SSF46955">
    <property type="entry name" value="Putative DNA-binding domain"/>
    <property type="match status" value="1"/>
</dbReference>
<evidence type="ECO:0000256" key="2">
    <source>
        <dbReference type="SAM" id="Coils"/>
    </source>
</evidence>
<comment type="caution">
    <text evidence="4">The sequence shown here is derived from an EMBL/GenBank/DDBJ whole genome shotgun (WGS) entry which is preliminary data.</text>
</comment>
<name>A0ABN1GN73_9BACI</name>
<evidence type="ECO:0000313" key="4">
    <source>
        <dbReference type="EMBL" id="GAA0615008.1"/>
    </source>
</evidence>
<protein>
    <recommendedName>
        <fullName evidence="3">HTH merR-type domain-containing protein</fullName>
    </recommendedName>
</protein>
<keyword evidence="5" id="KW-1185">Reference proteome</keyword>
<feature type="coiled-coil region" evidence="2">
    <location>
        <begin position="152"/>
        <end position="186"/>
    </location>
</feature>
<sequence length="187" mass="21434">MKIVLFITVLLLISTEKKLIRMAPSSNETKLKTGLSKGNHIKIALYVNVNDKLISKARGRAVKTIAEVAAEFDVSTRTIRYYEEVGLLVPERTSGNRRLYSKADMARLKLVFRGKRYGFSLEEIKEMILLFDEDRTGKKQLKRTVEYGESRIAEIEDAIAEFQALKEEMEILLGQFKQKLQEEEEGS</sequence>
<organism evidence="4 5">
    <name type="scientific">Virgibacillus siamensis</name>
    <dbReference type="NCBI Taxonomy" id="480071"/>
    <lineage>
        <taxon>Bacteria</taxon>
        <taxon>Bacillati</taxon>
        <taxon>Bacillota</taxon>
        <taxon>Bacilli</taxon>
        <taxon>Bacillales</taxon>
        <taxon>Bacillaceae</taxon>
        <taxon>Virgibacillus</taxon>
    </lineage>
</organism>
<dbReference type="InterPro" id="IPR000551">
    <property type="entry name" value="MerR-type_HTH_dom"/>
</dbReference>
<dbReference type="InterPro" id="IPR047057">
    <property type="entry name" value="MerR_fam"/>
</dbReference>
<dbReference type="EMBL" id="BAAADS010000025">
    <property type="protein sequence ID" value="GAA0615008.1"/>
    <property type="molecule type" value="Genomic_DNA"/>
</dbReference>
<dbReference type="PANTHER" id="PTHR30204">
    <property type="entry name" value="REDOX-CYCLING DRUG-SENSING TRANSCRIPTIONAL ACTIVATOR SOXR"/>
    <property type="match status" value="1"/>
</dbReference>
<dbReference type="PROSITE" id="PS50937">
    <property type="entry name" value="HTH_MERR_2"/>
    <property type="match status" value="1"/>
</dbReference>
<dbReference type="Pfam" id="PF13411">
    <property type="entry name" value="MerR_1"/>
    <property type="match status" value="1"/>
</dbReference>
<dbReference type="Proteomes" id="UP001500866">
    <property type="component" value="Unassembled WGS sequence"/>
</dbReference>
<dbReference type="PANTHER" id="PTHR30204:SF58">
    <property type="entry name" value="HTH-TYPE TRANSCRIPTIONAL REGULATOR YFMP"/>
    <property type="match status" value="1"/>
</dbReference>
<evidence type="ECO:0000256" key="1">
    <source>
        <dbReference type="ARBA" id="ARBA00023125"/>
    </source>
</evidence>
<reference evidence="4 5" key="1">
    <citation type="journal article" date="2019" name="Int. J. Syst. Evol. Microbiol.">
        <title>The Global Catalogue of Microorganisms (GCM) 10K type strain sequencing project: providing services to taxonomists for standard genome sequencing and annotation.</title>
        <authorList>
            <consortium name="The Broad Institute Genomics Platform"/>
            <consortium name="The Broad Institute Genome Sequencing Center for Infectious Disease"/>
            <person name="Wu L."/>
            <person name="Ma J."/>
        </authorList>
    </citation>
    <scope>NUCLEOTIDE SEQUENCE [LARGE SCALE GENOMIC DNA]</scope>
    <source>
        <strain evidence="4 5">JCM 15395</strain>
    </source>
</reference>
<dbReference type="InterPro" id="IPR009061">
    <property type="entry name" value="DNA-bd_dom_put_sf"/>
</dbReference>
<dbReference type="CDD" id="cd04776">
    <property type="entry name" value="HTH_GnyR"/>
    <property type="match status" value="1"/>
</dbReference>
<gene>
    <name evidence="4" type="ORF">GCM10009001_35390</name>
</gene>